<dbReference type="AlphaFoldDB" id="A0A1I7T5U0"/>
<organism evidence="3 4">
    <name type="scientific">Caenorhabditis tropicalis</name>
    <dbReference type="NCBI Taxonomy" id="1561998"/>
    <lineage>
        <taxon>Eukaryota</taxon>
        <taxon>Metazoa</taxon>
        <taxon>Ecdysozoa</taxon>
        <taxon>Nematoda</taxon>
        <taxon>Chromadorea</taxon>
        <taxon>Rhabditida</taxon>
        <taxon>Rhabditina</taxon>
        <taxon>Rhabditomorpha</taxon>
        <taxon>Rhabditoidea</taxon>
        <taxon>Rhabditidae</taxon>
        <taxon>Peloderinae</taxon>
        <taxon>Caenorhabditis</taxon>
    </lineage>
</organism>
<keyword evidence="2" id="KW-1133">Transmembrane helix</keyword>
<evidence type="ECO:0000256" key="2">
    <source>
        <dbReference type="SAM" id="Phobius"/>
    </source>
</evidence>
<reference evidence="4" key="1">
    <citation type="submission" date="2016-11" db="UniProtKB">
        <authorList>
            <consortium name="WormBaseParasite"/>
        </authorList>
    </citation>
    <scope>IDENTIFICATION</scope>
</reference>
<protein>
    <submittedName>
        <fullName evidence="4">Deltameth_res domain-containing protein</fullName>
    </submittedName>
</protein>
<dbReference type="WBParaSite" id="Csp11.Scaffold515.g2682.t1">
    <property type="protein sequence ID" value="Csp11.Scaffold515.g2682.t1"/>
    <property type="gene ID" value="Csp11.Scaffold515.g2682"/>
</dbReference>
<evidence type="ECO:0000313" key="3">
    <source>
        <dbReference type="Proteomes" id="UP000095282"/>
    </source>
</evidence>
<name>A0A1I7T5U0_9PELO</name>
<evidence type="ECO:0000313" key="4">
    <source>
        <dbReference type="WBParaSite" id="Csp11.Scaffold515.g2682.t1"/>
    </source>
</evidence>
<sequence length="106" mass="11809">MLCKIYKFLCDRQYQIPYTNLTNDAKRSIQSDSKSDSSDSSLPSPFREIKMLKEPRDGKLVSLGLISVGMALTGLAVLVDPNANEEAPRKKEQPMDKDQPDSAKTC</sequence>
<feature type="compositionally biased region" description="Basic and acidic residues" evidence="1">
    <location>
        <begin position="24"/>
        <end position="37"/>
    </location>
</feature>
<accession>A0A1I7T5U0</accession>
<evidence type="ECO:0000256" key="1">
    <source>
        <dbReference type="SAM" id="MobiDB-lite"/>
    </source>
</evidence>
<feature type="compositionally biased region" description="Basic and acidic residues" evidence="1">
    <location>
        <begin position="86"/>
        <end position="106"/>
    </location>
</feature>
<keyword evidence="2" id="KW-0812">Transmembrane</keyword>
<dbReference type="Proteomes" id="UP000095282">
    <property type="component" value="Unplaced"/>
</dbReference>
<proteinExistence type="predicted"/>
<feature type="transmembrane region" description="Helical" evidence="2">
    <location>
        <begin position="60"/>
        <end position="79"/>
    </location>
</feature>
<dbReference type="eggNOG" id="ENOG502TJ5A">
    <property type="taxonomic scope" value="Eukaryota"/>
</dbReference>
<keyword evidence="3" id="KW-1185">Reference proteome</keyword>
<feature type="region of interest" description="Disordered" evidence="1">
    <location>
        <begin position="83"/>
        <end position="106"/>
    </location>
</feature>
<keyword evidence="2" id="KW-0472">Membrane</keyword>
<feature type="region of interest" description="Disordered" evidence="1">
    <location>
        <begin position="21"/>
        <end position="47"/>
    </location>
</feature>